<feature type="compositionally biased region" description="Basic and acidic residues" evidence="1">
    <location>
        <begin position="90"/>
        <end position="101"/>
    </location>
</feature>
<keyword evidence="3" id="KW-1185">Reference proteome</keyword>
<feature type="compositionally biased region" description="Acidic residues" evidence="1">
    <location>
        <begin position="167"/>
        <end position="183"/>
    </location>
</feature>
<feature type="region of interest" description="Disordered" evidence="1">
    <location>
        <begin position="90"/>
        <end position="301"/>
    </location>
</feature>
<organism evidence="2 3">
    <name type="scientific">Fusarium floridanum</name>
    <dbReference type="NCBI Taxonomy" id="1325733"/>
    <lineage>
        <taxon>Eukaryota</taxon>
        <taxon>Fungi</taxon>
        <taxon>Dikarya</taxon>
        <taxon>Ascomycota</taxon>
        <taxon>Pezizomycotina</taxon>
        <taxon>Sordariomycetes</taxon>
        <taxon>Hypocreomycetidae</taxon>
        <taxon>Hypocreales</taxon>
        <taxon>Nectriaceae</taxon>
        <taxon>Fusarium</taxon>
        <taxon>Fusarium solani species complex</taxon>
    </lineage>
</organism>
<feature type="compositionally biased region" description="Polar residues" evidence="1">
    <location>
        <begin position="290"/>
        <end position="301"/>
    </location>
</feature>
<dbReference type="Proteomes" id="UP000287972">
    <property type="component" value="Unassembled WGS sequence"/>
</dbReference>
<dbReference type="EMBL" id="NKCL01001194">
    <property type="protein sequence ID" value="RSL42160.1"/>
    <property type="molecule type" value="Genomic_DNA"/>
</dbReference>
<accession>A0A428NN31</accession>
<gene>
    <name evidence="2" type="ORF">CEP51_016508</name>
</gene>
<reference evidence="2 3" key="1">
    <citation type="submission" date="2017-06" db="EMBL/GenBank/DDBJ databases">
        <title>Comparative genomic analysis of Ambrosia Fusariam Clade fungi.</title>
        <authorList>
            <person name="Stajich J.E."/>
            <person name="Carrillo J."/>
            <person name="Kijimoto T."/>
            <person name="Eskalen A."/>
            <person name="O'Donnell K."/>
            <person name="Kasson M."/>
        </authorList>
    </citation>
    <scope>NUCLEOTIDE SEQUENCE [LARGE SCALE GENOMIC DNA]</scope>
    <source>
        <strain evidence="2 3">NRRL62606</strain>
    </source>
</reference>
<dbReference type="AlphaFoldDB" id="A0A428NN31"/>
<proteinExistence type="predicted"/>
<feature type="compositionally biased region" description="Polar residues" evidence="1">
    <location>
        <begin position="258"/>
        <end position="271"/>
    </location>
</feature>
<evidence type="ECO:0000313" key="2">
    <source>
        <dbReference type="EMBL" id="RSL42160.1"/>
    </source>
</evidence>
<feature type="compositionally biased region" description="Low complexity" evidence="1">
    <location>
        <begin position="199"/>
        <end position="211"/>
    </location>
</feature>
<sequence length="547" mass="59397">MPSVRPGQHEQGHKGAEYEACYLFDKKTDQEARGWAKGYEDGGPKMTKRKFPVIYFDEAEFPEGSSVGWVRANTLREFDPRDKKIRRRDIVERFLQEHPDFSDSSGSDSTSSDDEDSQASSPSRDEREGSPQEGPARQNSLPTIRSQETHGGEKAVSAPLSLISIPSDDESESEGSKEEEEETNQSREGVERHRGRAGGVAAASTSAPPASAGGGTGGAEKEDAATAQIDPKQDVVPASTRNDNQERFDDRTAGDEGSGQNETAGKNQNKTTNERDKPSPSTTRQHEGPVTSNDIEMNHLSNAQNELAFDFDPLWRQDDLANRLSSPSQDGSQSDIQAELLRGVHQAGAGYETQGNPTTGDIASSAISLPPATYDEPPFNLNNAHVFGQQPVPDQVQVTRYEVESQPIPTPTSTTAATTLPLLRPIEDRNPWKNQPTPIPPMLTADNDQLAMIAAQAVMSHPPKELRGARLPAHETGGIAVGAPNSVSTASLFQFSPNTYMDKNAQSSVSPHPPRRGSGFFDAVLGPRTQTERSNQPYTVYRVLLCL</sequence>
<protein>
    <submittedName>
        <fullName evidence="2">Uncharacterized protein</fullName>
    </submittedName>
</protein>
<feature type="compositionally biased region" description="Polar residues" evidence="1">
    <location>
        <begin position="137"/>
        <end position="146"/>
    </location>
</feature>
<name>A0A428NN31_9HYPO</name>
<evidence type="ECO:0000256" key="1">
    <source>
        <dbReference type="SAM" id="MobiDB-lite"/>
    </source>
</evidence>
<comment type="caution">
    <text evidence="2">The sequence shown here is derived from an EMBL/GenBank/DDBJ whole genome shotgun (WGS) entry which is preliminary data.</text>
</comment>
<feature type="compositionally biased region" description="Basic and acidic residues" evidence="1">
    <location>
        <begin position="243"/>
        <end position="254"/>
    </location>
</feature>
<evidence type="ECO:0000313" key="3">
    <source>
        <dbReference type="Proteomes" id="UP000287972"/>
    </source>
</evidence>